<evidence type="ECO:0000313" key="2">
    <source>
        <dbReference type="EMBL" id="MCO4294552.1"/>
    </source>
</evidence>
<sequence>MATVAVCLTYIGCSSQRGENKSNTSDSTNYDNSGVKTDSIPPVDTTKRDTSRKDSI</sequence>
<evidence type="ECO:0000313" key="3">
    <source>
        <dbReference type="Proteomes" id="UP001155182"/>
    </source>
</evidence>
<dbReference type="AlphaFoldDB" id="A0A9X2F4G6"/>
<keyword evidence="3" id="KW-1185">Reference proteome</keyword>
<reference evidence="2" key="1">
    <citation type="submission" date="2022-06" db="EMBL/GenBank/DDBJ databases">
        <title>Solitalea sp. MAHUQ-68 isolated from rhizospheric soil.</title>
        <authorList>
            <person name="Huq M.A."/>
        </authorList>
    </citation>
    <scope>NUCLEOTIDE SEQUENCE</scope>
    <source>
        <strain evidence="2">MAHUQ-68</strain>
    </source>
</reference>
<dbReference type="EMBL" id="JAMWYS010000058">
    <property type="protein sequence ID" value="MCO4294552.1"/>
    <property type="molecule type" value="Genomic_DNA"/>
</dbReference>
<name>A0A9X2F4G6_9SPHI</name>
<dbReference type="RefSeq" id="WP_252589584.1">
    <property type="nucleotide sequence ID" value="NZ_JAMWYS010000058.1"/>
</dbReference>
<feature type="compositionally biased region" description="Low complexity" evidence="1">
    <location>
        <begin position="21"/>
        <end position="33"/>
    </location>
</feature>
<protein>
    <submittedName>
        <fullName evidence="2">Uncharacterized protein</fullName>
    </submittedName>
</protein>
<proteinExistence type="predicted"/>
<evidence type="ECO:0000256" key="1">
    <source>
        <dbReference type="SAM" id="MobiDB-lite"/>
    </source>
</evidence>
<organism evidence="2 3">
    <name type="scientific">Solitalea agri</name>
    <dbReference type="NCBI Taxonomy" id="2953739"/>
    <lineage>
        <taxon>Bacteria</taxon>
        <taxon>Pseudomonadati</taxon>
        <taxon>Bacteroidota</taxon>
        <taxon>Sphingobacteriia</taxon>
        <taxon>Sphingobacteriales</taxon>
        <taxon>Sphingobacteriaceae</taxon>
        <taxon>Solitalea</taxon>
    </lineage>
</organism>
<accession>A0A9X2F4G6</accession>
<feature type="compositionally biased region" description="Basic and acidic residues" evidence="1">
    <location>
        <begin position="45"/>
        <end position="56"/>
    </location>
</feature>
<gene>
    <name evidence="2" type="ORF">NF867_16945</name>
</gene>
<dbReference type="Proteomes" id="UP001155182">
    <property type="component" value="Unassembled WGS sequence"/>
</dbReference>
<feature type="region of interest" description="Disordered" evidence="1">
    <location>
        <begin position="15"/>
        <end position="56"/>
    </location>
</feature>
<comment type="caution">
    <text evidence="2">The sequence shown here is derived from an EMBL/GenBank/DDBJ whole genome shotgun (WGS) entry which is preliminary data.</text>
</comment>